<sequence>MKRISNFKPLWKQICLGFGIFLFVSCARQHSAIDENELAFRQALLALQKQLEEAATSKILSTESNGDGSYTTKVRAVSYDVWVKFNFANLAQASVPDSAGGWDVGFQRFKLQTNSGATNPSGSGGACMTNPVLTDFNVASGSSSTALGCANANFSADTNVSELASGGVQTDYVGSDVLNKWFNYTLAFLQPNYKIFVIRSSTGNQYYLFQVTGYYSSEGTAAYPTVRWKQIPY</sequence>
<accession>A0A396Z650</accession>
<gene>
    <name evidence="1" type="ORF">DLM75_15050</name>
</gene>
<name>A0A396Z650_9LEPT</name>
<dbReference type="AlphaFoldDB" id="A0A396Z650"/>
<dbReference type="InterPro" id="IPR025921">
    <property type="entry name" value="HmuY"/>
</dbReference>
<dbReference type="Pfam" id="PF14064">
    <property type="entry name" value="HmuY"/>
    <property type="match status" value="1"/>
</dbReference>
<evidence type="ECO:0000313" key="2">
    <source>
        <dbReference type="Proteomes" id="UP000265798"/>
    </source>
</evidence>
<dbReference type="CDD" id="cd12105">
    <property type="entry name" value="HmuY"/>
    <property type="match status" value="1"/>
</dbReference>
<dbReference type="OrthoDB" id="335087at2"/>
<reference evidence="2" key="1">
    <citation type="submission" date="2018-05" db="EMBL/GenBank/DDBJ databases">
        <title>Leptospira yasudae sp. nov. and Leptospira stimsonii sp. nov., two pathogenic species of the genus Leptospira isolated from environmental sources.</title>
        <authorList>
            <person name="Casanovas-Massana A."/>
            <person name="Hamond C."/>
            <person name="Santos L.A."/>
            <person name="Hacker K.P."/>
            <person name="Balassiano I."/>
            <person name="Medeiros M.A."/>
            <person name="Reis M.G."/>
            <person name="Ko A.I."/>
            <person name="Wunder E.A."/>
        </authorList>
    </citation>
    <scope>NUCLEOTIDE SEQUENCE [LARGE SCALE GENOMIC DNA]</scope>
    <source>
        <strain evidence="2">Yale</strain>
    </source>
</reference>
<organism evidence="1 2">
    <name type="scientific">Leptospira stimsonii</name>
    <dbReference type="NCBI Taxonomy" id="2202203"/>
    <lineage>
        <taxon>Bacteria</taxon>
        <taxon>Pseudomonadati</taxon>
        <taxon>Spirochaetota</taxon>
        <taxon>Spirochaetia</taxon>
        <taxon>Leptospirales</taxon>
        <taxon>Leptospiraceae</taxon>
        <taxon>Leptospira</taxon>
    </lineage>
</organism>
<protein>
    <submittedName>
        <fullName evidence="1">Heme-binding protein HmuY</fullName>
    </submittedName>
</protein>
<dbReference type="Proteomes" id="UP000265798">
    <property type="component" value="Unassembled WGS sequence"/>
</dbReference>
<comment type="caution">
    <text evidence="1">The sequence shown here is derived from an EMBL/GenBank/DDBJ whole genome shotgun (WGS) entry which is preliminary data.</text>
</comment>
<proteinExistence type="predicted"/>
<dbReference type="EMBL" id="QHCT01000004">
    <property type="protein sequence ID" value="RHX89166.1"/>
    <property type="molecule type" value="Genomic_DNA"/>
</dbReference>
<dbReference type="PROSITE" id="PS51257">
    <property type="entry name" value="PROKAR_LIPOPROTEIN"/>
    <property type="match status" value="1"/>
</dbReference>
<dbReference type="RefSeq" id="WP_118969330.1">
    <property type="nucleotide sequence ID" value="NZ_QHCT01000004.1"/>
</dbReference>
<evidence type="ECO:0000313" key="1">
    <source>
        <dbReference type="EMBL" id="RHX89166.1"/>
    </source>
</evidence>